<dbReference type="EMBL" id="SMFM01000003">
    <property type="protein sequence ID" value="TDD76347.1"/>
    <property type="molecule type" value="Genomic_DNA"/>
</dbReference>
<feature type="transmembrane region" description="Helical" evidence="1">
    <location>
        <begin position="35"/>
        <end position="54"/>
    </location>
</feature>
<dbReference type="AlphaFoldDB" id="A0A4V2YU51"/>
<keyword evidence="1" id="KW-0812">Transmembrane</keyword>
<evidence type="ECO:0000313" key="3">
    <source>
        <dbReference type="Proteomes" id="UP000295278"/>
    </source>
</evidence>
<comment type="caution">
    <text evidence="2">The sequence shown here is derived from an EMBL/GenBank/DDBJ whole genome shotgun (WGS) entry which is preliminary data.</text>
</comment>
<dbReference type="OrthoDB" id="1151040at2"/>
<keyword evidence="3" id="KW-1185">Reference proteome</keyword>
<organism evidence="2 3">
    <name type="scientific">Flavobacterium caseinilyticum</name>
    <dbReference type="NCBI Taxonomy" id="2541732"/>
    <lineage>
        <taxon>Bacteria</taxon>
        <taxon>Pseudomonadati</taxon>
        <taxon>Bacteroidota</taxon>
        <taxon>Flavobacteriia</taxon>
        <taxon>Flavobacteriales</taxon>
        <taxon>Flavobacteriaceae</taxon>
        <taxon>Flavobacterium</taxon>
    </lineage>
</organism>
<name>A0A4V2YU51_9FLAO</name>
<protein>
    <submittedName>
        <fullName evidence="2">Uncharacterized protein</fullName>
    </submittedName>
</protein>
<gene>
    <name evidence="2" type="ORF">E0F89_08975</name>
</gene>
<sequence>MNYLKYTQYVYLVFGAYFIYDGFTKLNNPETETPWLSFMIAGLAVFMFFFRRKFAKKFDDRNKKS</sequence>
<evidence type="ECO:0000313" key="2">
    <source>
        <dbReference type="EMBL" id="TDD76347.1"/>
    </source>
</evidence>
<evidence type="ECO:0000256" key="1">
    <source>
        <dbReference type="SAM" id="Phobius"/>
    </source>
</evidence>
<keyword evidence="1" id="KW-1133">Transmembrane helix</keyword>
<feature type="transmembrane region" description="Helical" evidence="1">
    <location>
        <begin position="7"/>
        <end position="23"/>
    </location>
</feature>
<accession>A0A4V2YU51</accession>
<dbReference type="Proteomes" id="UP000295278">
    <property type="component" value="Unassembled WGS sequence"/>
</dbReference>
<reference evidence="2 3" key="1">
    <citation type="submission" date="2019-03" db="EMBL/GenBank/DDBJ databases">
        <title>Flavobacterium AT-3-2 sp. nov., isolated from arctic soil.</title>
        <authorList>
            <person name="Chaudhary D.K."/>
        </authorList>
    </citation>
    <scope>NUCLEOTIDE SEQUENCE [LARGE SCALE GENOMIC DNA]</scope>
    <source>
        <strain evidence="2 3">AT-3-2</strain>
    </source>
</reference>
<keyword evidence="1" id="KW-0472">Membrane</keyword>
<proteinExistence type="predicted"/>
<dbReference type="RefSeq" id="WP_131909472.1">
    <property type="nucleotide sequence ID" value="NZ_SMFM01000003.1"/>
</dbReference>